<dbReference type="PANTHER" id="PTHR21505:SF15">
    <property type="entry name" value="RE18252P"/>
    <property type="match status" value="1"/>
</dbReference>
<evidence type="ECO:0000313" key="3">
    <source>
        <dbReference type="EMBL" id="CAH0381233.1"/>
    </source>
</evidence>
<feature type="compositionally biased region" description="Acidic residues" evidence="1">
    <location>
        <begin position="53"/>
        <end position="81"/>
    </location>
</feature>
<feature type="compositionally biased region" description="Acidic residues" evidence="1">
    <location>
        <begin position="302"/>
        <end position="322"/>
    </location>
</feature>
<feature type="compositionally biased region" description="Acidic residues" evidence="1">
    <location>
        <begin position="280"/>
        <end position="289"/>
    </location>
</feature>
<evidence type="ECO:0000256" key="1">
    <source>
        <dbReference type="SAM" id="MobiDB-lite"/>
    </source>
</evidence>
<keyword evidence="4" id="KW-1185">Reference proteome</keyword>
<dbReference type="SMART" id="SM00595">
    <property type="entry name" value="MADF"/>
    <property type="match status" value="1"/>
</dbReference>
<name>A0A9P0EVT7_BEMTA</name>
<feature type="domain" description="MADF" evidence="2">
    <location>
        <begin position="181"/>
        <end position="274"/>
    </location>
</feature>
<sequence length="583" mass="65860">MPTSVTDANIPKLPLIKNEKPKTVARKKPTSELSTGRVLRARRKKAKYAESPSESEEDEDENGSYDDYGEDSDDSDDEEYIPDSKAGSTSSTIRPRLLDLPAFTKIQLKPLTVLSRTNVTESEIKKSPIANLPALTNVSALRESLLRKLGTVPATPPSGPNTFEETDRLSKFSWTKERCLKLIDEYAKWPNLWNPKDEKFMHKLKKLDAWVSISKSVDCSVAEARRKMESLLSSFRREKAKMAQNLASGEGNQKSYQSDWYAFKHFAFLMGKSWKSDPTAENDEEDETESDARDGPIKTDDKDTESENEDDNPEDESEDESMEVPLFEDPPSAAQKELPSETKNTDDAPDAPKLNEPQPQAHHDDDQEKNDQEAETSKTDEPDQVSQNSASTPEDASSTKDGEKKVVPLEAYVMKHCPSEFAAVGVAAIKVEYEEDEIIEESTALPALFAKSSSYKIDYHPMKSRFPINDLDSLEAFDKELQDNPETFSLLVEFLNLFDPSATPSRAARKRMRYMVSKSLLTNMNYKKHWKKPCMENRKITDAIFKSLDAEFDGKYDKNTVDSSLTTLIYNMGNEKFRNSLLP</sequence>
<evidence type="ECO:0000313" key="4">
    <source>
        <dbReference type="Proteomes" id="UP001152759"/>
    </source>
</evidence>
<dbReference type="AlphaFoldDB" id="A0A9P0EVT7"/>
<dbReference type="PROSITE" id="PS51029">
    <property type="entry name" value="MADF"/>
    <property type="match status" value="1"/>
</dbReference>
<feature type="compositionally biased region" description="Basic and acidic residues" evidence="1">
    <location>
        <begin position="361"/>
        <end position="381"/>
    </location>
</feature>
<dbReference type="InterPro" id="IPR006578">
    <property type="entry name" value="MADF-dom"/>
</dbReference>
<gene>
    <name evidence="3" type="ORF">BEMITA_LOCUS902</name>
</gene>
<dbReference type="InterPro" id="IPR032071">
    <property type="entry name" value="DUF4806"/>
</dbReference>
<dbReference type="Pfam" id="PF16064">
    <property type="entry name" value="DUF4806"/>
    <property type="match status" value="1"/>
</dbReference>
<evidence type="ECO:0000259" key="2">
    <source>
        <dbReference type="PROSITE" id="PS51029"/>
    </source>
</evidence>
<feature type="compositionally biased region" description="Basic and acidic residues" evidence="1">
    <location>
        <begin position="290"/>
        <end position="301"/>
    </location>
</feature>
<feature type="region of interest" description="Disordered" evidence="1">
    <location>
        <begin position="1"/>
        <end position="92"/>
    </location>
</feature>
<dbReference type="EMBL" id="OU963862">
    <property type="protein sequence ID" value="CAH0381233.1"/>
    <property type="molecule type" value="Genomic_DNA"/>
</dbReference>
<protein>
    <recommendedName>
        <fullName evidence="2">MADF domain-containing protein</fullName>
    </recommendedName>
</protein>
<dbReference type="Proteomes" id="UP001152759">
    <property type="component" value="Chromosome 1"/>
</dbReference>
<feature type="compositionally biased region" description="Polar residues" evidence="1">
    <location>
        <begin position="384"/>
        <end position="396"/>
    </location>
</feature>
<feature type="region of interest" description="Disordered" evidence="1">
    <location>
        <begin position="276"/>
        <end position="403"/>
    </location>
</feature>
<reference evidence="3" key="1">
    <citation type="submission" date="2021-12" db="EMBL/GenBank/DDBJ databases">
        <authorList>
            <person name="King R."/>
        </authorList>
    </citation>
    <scope>NUCLEOTIDE SEQUENCE</scope>
</reference>
<accession>A0A9P0EVT7</accession>
<dbReference type="Pfam" id="PF10545">
    <property type="entry name" value="MADF_DNA_bdg"/>
    <property type="match status" value="1"/>
</dbReference>
<organism evidence="3 4">
    <name type="scientific">Bemisia tabaci</name>
    <name type="common">Sweetpotato whitefly</name>
    <name type="synonym">Aleurodes tabaci</name>
    <dbReference type="NCBI Taxonomy" id="7038"/>
    <lineage>
        <taxon>Eukaryota</taxon>
        <taxon>Metazoa</taxon>
        <taxon>Ecdysozoa</taxon>
        <taxon>Arthropoda</taxon>
        <taxon>Hexapoda</taxon>
        <taxon>Insecta</taxon>
        <taxon>Pterygota</taxon>
        <taxon>Neoptera</taxon>
        <taxon>Paraneoptera</taxon>
        <taxon>Hemiptera</taxon>
        <taxon>Sternorrhyncha</taxon>
        <taxon>Aleyrodoidea</taxon>
        <taxon>Aleyrodidae</taxon>
        <taxon>Aleyrodinae</taxon>
        <taxon>Bemisia</taxon>
    </lineage>
</organism>
<proteinExistence type="predicted"/>
<dbReference type="PANTHER" id="PTHR21505">
    <property type="entry name" value="MADF DOMAIN-CONTAINING PROTEIN-RELATED"/>
    <property type="match status" value="1"/>
</dbReference>